<dbReference type="RefSeq" id="WP_377251359.1">
    <property type="nucleotide sequence ID" value="NZ_JBHLUH010000023.1"/>
</dbReference>
<reference evidence="1 2" key="1">
    <citation type="submission" date="2024-09" db="EMBL/GenBank/DDBJ databases">
        <authorList>
            <person name="Sun Q."/>
            <person name="Mori K."/>
        </authorList>
    </citation>
    <scope>NUCLEOTIDE SEQUENCE [LARGE SCALE GENOMIC DNA]</scope>
    <source>
        <strain evidence="1 2">TBRC 3947</strain>
    </source>
</reference>
<evidence type="ECO:0000313" key="2">
    <source>
        <dbReference type="Proteomes" id="UP001589867"/>
    </source>
</evidence>
<dbReference type="Proteomes" id="UP001589867">
    <property type="component" value="Unassembled WGS sequence"/>
</dbReference>
<gene>
    <name evidence="1" type="ORF">ACFFIA_15270</name>
</gene>
<organism evidence="1 2">
    <name type="scientific">Phytohabitans kaempferiae</name>
    <dbReference type="NCBI Taxonomy" id="1620943"/>
    <lineage>
        <taxon>Bacteria</taxon>
        <taxon>Bacillati</taxon>
        <taxon>Actinomycetota</taxon>
        <taxon>Actinomycetes</taxon>
        <taxon>Micromonosporales</taxon>
        <taxon>Micromonosporaceae</taxon>
    </lineage>
</organism>
<proteinExistence type="predicted"/>
<keyword evidence="2" id="KW-1185">Reference proteome</keyword>
<comment type="caution">
    <text evidence="1">The sequence shown here is derived from an EMBL/GenBank/DDBJ whole genome shotgun (WGS) entry which is preliminary data.</text>
</comment>
<evidence type="ECO:0000313" key="1">
    <source>
        <dbReference type="EMBL" id="MFC0529020.1"/>
    </source>
</evidence>
<name>A0ABV6M2V1_9ACTN</name>
<protein>
    <recommendedName>
        <fullName evidence="3">Resolvase/invertase-type recombinase catalytic domain-containing protein</fullName>
    </recommendedName>
</protein>
<dbReference type="EMBL" id="JBHLUH010000023">
    <property type="protein sequence ID" value="MFC0529020.1"/>
    <property type="molecule type" value="Genomic_DNA"/>
</dbReference>
<accession>A0ABV6M2V1</accession>
<sequence length="50" mass="5742">MAQLQGQSDVVLGEVGRRSRRGDDVLQRRALQLLLERVMLRKRCGIDVIH</sequence>
<evidence type="ECO:0008006" key="3">
    <source>
        <dbReference type="Google" id="ProtNLM"/>
    </source>
</evidence>